<proteinExistence type="predicted"/>
<dbReference type="Gene3D" id="2.120.10.80">
    <property type="entry name" value="Kelch-type beta propeller"/>
    <property type="match status" value="2"/>
</dbReference>
<evidence type="ECO:0000313" key="4">
    <source>
        <dbReference type="Proteomes" id="UP000199515"/>
    </source>
</evidence>
<keyword evidence="2" id="KW-0677">Repeat</keyword>
<dbReference type="RefSeq" id="WP_091297683.1">
    <property type="nucleotide sequence ID" value="NZ_FNON01000011.1"/>
</dbReference>
<sequence>MTASTLAATSRWNATDKLPTLGSWHGQHDGAVLLKSKEILVTGGADAAAAPLDRTALFDPATKKWVTAEKLAVARRQHSVTVLDNGDVLVAGGLGSAALSPALTSAAVFLAQDKKWDTKPVPSMNEGRWGHSAVLLDDKRVLIAGGFALRSDDTVRALNSAEIYDPEKRTWTTIEPMLDARAGHAALKFGDGRVLVCCGSTAIGPGAFAPLAYCEIYNPATKKWTATGNLSEPRFLHQAVKLSATTALVVGGGTPGVPGDGTFDAYTKLSVEVFDLNAGKGTWTAKANPLPGGRGRHRAIFLGSGKVLVIGGTAGETGYRGTLVYDSGADSWKPVAGLAEGRWAFAAAALTEAPVTEVLVTGGSTAAGLAAANPPAEDLAAGTEIFTAGSDV</sequence>
<dbReference type="InterPro" id="IPR015915">
    <property type="entry name" value="Kelch-typ_b-propeller"/>
</dbReference>
<dbReference type="STRING" id="589385.SAMN05421504_11137"/>
<dbReference type="SMART" id="SM00612">
    <property type="entry name" value="Kelch"/>
    <property type="match status" value="5"/>
</dbReference>
<evidence type="ECO:0000256" key="2">
    <source>
        <dbReference type="ARBA" id="ARBA00022737"/>
    </source>
</evidence>
<dbReference type="Proteomes" id="UP000199515">
    <property type="component" value="Unassembled WGS sequence"/>
</dbReference>
<protein>
    <submittedName>
        <fullName evidence="3">Galactose oxidase, central domain</fullName>
    </submittedName>
</protein>
<dbReference type="SUPFAM" id="SSF117281">
    <property type="entry name" value="Kelch motif"/>
    <property type="match status" value="2"/>
</dbReference>
<keyword evidence="1" id="KW-0880">Kelch repeat</keyword>
<keyword evidence="4" id="KW-1185">Reference proteome</keyword>
<name>A0A1H3RGA1_9PSEU</name>
<accession>A0A1H3RGA1</accession>
<reference evidence="3 4" key="1">
    <citation type="submission" date="2016-10" db="EMBL/GenBank/DDBJ databases">
        <authorList>
            <person name="de Groot N.N."/>
        </authorList>
    </citation>
    <scope>NUCLEOTIDE SEQUENCE [LARGE SCALE GENOMIC DNA]</scope>
    <source>
        <strain evidence="3 4">CPCC 202699</strain>
    </source>
</reference>
<dbReference type="PANTHER" id="PTHR24412">
    <property type="entry name" value="KELCH PROTEIN"/>
    <property type="match status" value="1"/>
</dbReference>
<dbReference type="OrthoDB" id="3676679at2"/>
<organism evidence="3 4">
    <name type="scientific">Amycolatopsis xylanica</name>
    <dbReference type="NCBI Taxonomy" id="589385"/>
    <lineage>
        <taxon>Bacteria</taxon>
        <taxon>Bacillati</taxon>
        <taxon>Actinomycetota</taxon>
        <taxon>Actinomycetes</taxon>
        <taxon>Pseudonocardiales</taxon>
        <taxon>Pseudonocardiaceae</taxon>
        <taxon>Amycolatopsis</taxon>
    </lineage>
</organism>
<gene>
    <name evidence="3" type="ORF">SAMN05421504_11137</name>
</gene>
<dbReference type="AlphaFoldDB" id="A0A1H3RGA1"/>
<evidence type="ECO:0000256" key="1">
    <source>
        <dbReference type="ARBA" id="ARBA00022441"/>
    </source>
</evidence>
<dbReference type="EMBL" id="FNON01000011">
    <property type="protein sequence ID" value="SDZ23969.1"/>
    <property type="molecule type" value="Genomic_DNA"/>
</dbReference>
<dbReference type="PANTHER" id="PTHR24412:SF489">
    <property type="entry name" value="RING FINGER DOMAIN AND KELCH REPEAT-CONTAINING PROTEIN DDB_G0271372"/>
    <property type="match status" value="1"/>
</dbReference>
<dbReference type="InterPro" id="IPR037293">
    <property type="entry name" value="Gal_Oxidase_central_sf"/>
</dbReference>
<dbReference type="InterPro" id="IPR006652">
    <property type="entry name" value="Kelch_1"/>
</dbReference>
<evidence type="ECO:0000313" key="3">
    <source>
        <dbReference type="EMBL" id="SDZ23969.1"/>
    </source>
</evidence>
<dbReference type="Gene3D" id="2.130.10.80">
    <property type="entry name" value="Galactose oxidase/kelch, beta-propeller"/>
    <property type="match status" value="1"/>
</dbReference>
<dbReference type="Pfam" id="PF24681">
    <property type="entry name" value="Kelch_KLHDC2_KLHL20_DRC7"/>
    <property type="match status" value="1"/>
</dbReference>